<dbReference type="RefSeq" id="WP_064915409.1">
    <property type="nucleotide sequence ID" value="NZ_AP022566.1"/>
</dbReference>
<reference evidence="4 5" key="1">
    <citation type="journal article" date="2019" name="Emerg. Microbes Infect.">
        <title>Comprehensive subspecies identification of 175 nontuberculous mycobacteria species based on 7547 genomic profiles.</title>
        <authorList>
            <person name="Matsumoto Y."/>
            <person name="Kinjo T."/>
            <person name="Motooka D."/>
            <person name="Nabeya D."/>
            <person name="Jung N."/>
            <person name="Uechi K."/>
            <person name="Horii T."/>
            <person name="Iida T."/>
            <person name="Fujita J."/>
            <person name="Nakamura S."/>
        </authorList>
    </citation>
    <scope>NUCLEOTIDE SEQUENCE [LARGE SCALE GENOMIC DNA]</scope>
    <source>
        <strain evidence="4 5">JCM 12272</strain>
        <plasmid evidence="4">pJCM12272</plasmid>
    </source>
</reference>
<dbReference type="AlphaFoldDB" id="A0A6N4V4K1"/>
<proteinExistence type="inferred from homology"/>
<keyword evidence="5" id="KW-1185">Reference proteome</keyword>
<dbReference type="EMBL" id="AP022566">
    <property type="protein sequence ID" value="BBX30652.1"/>
    <property type="molecule type" value="Genomic_DNA"/>
</dbReference>
<dbReference type="KEGG" id="malv:MALV_57770"/>
<dbReference type="InterPro" id="IPR000030">
    <property type="entry name" value="PPE_dom"/>
</dbReference>
<accession>A0A6N4V4K1</accession>
<dbReference type="SUPFAM" id="SSF140459">
    <property type="entry name" value="PE/PPE dimer-like"/>
    <property type="match status" value="1"/>
</dbReference>
<gene>
    <name evidence="4" type="ORF">MALV_57770</name>
</gene>
<evidence type="ECO:0000256" key="1">
    <source>
        <dbReference type="ARBA" id="ARBA00010652"/>
    </source>
</evidence>
<feature type="domain" description="PPE" evidence="3">
    <location>
        <begin position="5"/>
        <end position="168"/>
    </location>
</feature>
<feature type="compositionally biased region" description="Acidic residues" evidence="2">
    <location>
        <begin position="442"/>
        <end position="452"/>
    </location>
</feature>
<comment type="similarity">
    <text evidence="1">Belongs to the mycobacterial PPE family.</text>
</comment>
<sequence length="452" mass="45610">MAVVDWFASPPEVTTGRLQAGPQAAPMLEAAAAYEVQAANFATQASVMASAISETASQWEGLASFRSAAAAAKMPVWLSTAAVIAAARGAAATMQAGAYEAAFAAVPQLPDIAANHVTRAVLYSTNFLGINTVPIGVKEFDYFVRMTQQAGNAMLGYMADTAANVASLSTVIPPMPIAMPGAGLTSVSNAGLLSLTGTPEAAGRNMTLALNTAQSVMSTVRMQAAGAAAYGGDAERKGEFGANMAQLASEQAAQQVTQQAAQQSPEQAAQAAQMGPQMATQLISQATQAPQQLMQAPQQAMQLPQQLMSPMQQFTQMFSGGFGKDSTGADVSQVGLFDTQPESNHPLAGGTGAPVGGGMLTGGSVPGSGGAPTRTPLLATVTAPPAATTTAPVTSSPSAAANPSAMRAGAAPMGMAPMAGTHGQKSSGGTVEELVAPGPLMFDDDVDDIDDW</sequence>
<feature type="region of interest" description="Disordered" evidence="2">
    <location>
        <begin position="385"/>
        <end position="452"/>
    </location>
</feature>
<name>A0A6N4V4K1_9MYCO</name>
<evidence type="ECO:0000259" key="3">
    <source>
        <dbReference type="Pfam" id="PF00823"/>
    </source>
</evidence>
<dbReference type="Pfam" id="PF00823">
    <property type="entry name" value="PPE"/>
    <property type="match status" value="1"/>
</dbReference>
<dbReference type="InterPro" id="IPR038332">
    <property type="entry name" value="PPE_sf"/>
</dbReference>
<evidence type="ECO:0000256" key="2">
    <source>
        <dbReference type="SAM" id="MobiDB-lite"/>
    </source>
</evidence>
<protein>
    <submittedName>
        <fullName evidence="4">PPE family protein</fullName>
    </submittedName>
</protein>
<keyword evidence="4" id="KW-0614">Plasmid</keyword>
<dbReference type="PANTHER" id="PTHR46766">
    <property type="entry name" value="GLUTAMINE-RICH PROTEIN 2"/>
    <property type="match status" value="1"/>
</dbReference>
<evidence type="ECO:0000313" key="4">
    <source>
        <dbReference type="EMBL" id="BBX30652.1"/>
    </source>
</evidence>
<dbReference type="PANTHER" id="PTHR46766:SF1">
    <property type="entry name" value="GLUTAMINE-RICH PROTEIN 2"/>
    <property type="match status" value="1"/>
</dbReference>
<feature type="compositionally biased region" description="Low complexity" evidence="2">
    <location>
        <begin position="385"/>
        <end position="420"/>
    </location>
</feature>
<organism evidence="4 5">
    <name type="scientific">Mycolicibacterium alvei</name>
    <dbReference type="NCBI Taxonomy" id="67081"/>
    <lineage>
        <taxon>Bacteria</taxon>
        <taxon>Bacillati</taxon>
        <taxon>Actinomycetota</taxon>
        <taxon>Actinomycetes</taxon>
        <taxon>Mycobacteriales</taxon>
        <taxon>Mycobacteriaceae</taxon>
        <taxon>Mycolicibacterium</taxon>
    </lineage>
</organism>
<dbReference type="Proteomes" id="UP000466906">
    <property type="component" value="Plasmid pJCM12272"/>
</dbReference>
<dbReference type="GO" id="GO:0052572">
    <property type="term" value="P:response to host immune response"/>
    <property type="evidence" value="ECO:0007669"/>
    <property type="project" value="TreeGrafter"/>
</dbReference>
<dbReference type="Gene3D" id="1.20.1260.20">
    <property type="entry name" value="PPE superfamily"/>
    <property type="match status" value="1"/>
</dbReference>
<geneLocation type="plasmid" evidence="4 5">
    <name>pJCM12272</name>
</geneLocation>
<evidence type="ECO:0000313" key="5">
    <source>
        <dbReference type="Proteomes" id="UP000466906"/>
    </source>
</evidence>